<evidence type="ECO:0000313" key="2">
    <source>
        <dbReference type="EMBL" id="TXS92733.1"/>
    </source>
</evidence>
<organism evidence="2 3">
    <name type="scientific">Parahaliea maris</name>
    <dbReference type="NCBI Taxonomy" id="2716870"/>
    <lineage>
        <taxon>Bacteria</taxon>
        <taxon>Pseudomonadati</taxon>
        <taxon>Pseudomonadota</taxon>
        <taxon>Gammaproteobacteria</taxon>
        <taxon>Cellvibrionales</taxon>
        <taxon>Halieaceae</taxon>
        <taxon>Parahaliea</taxon>
    </lineage>
</organism>
<dbReference type="NCBIfam" id="TIGR01444">
    <property type="entry name" value="fkbM_fam"/>
    <property type="match status" value="1"/>
</dbReference>
<dbReference type="RefSeq" id="WP_148068737.1">
    <property type="nucleotide sequence ID" value="NZ_VRZA01000004.1"/>
</dbReference>
<dbReference type="InterPro" id="IPR052514">
    <property type="entry name" value="SAM-dependent_MTase"/>
</dbReference>
<dbReference type="SUPFAM" id="SSF53335">
    <property type="entry name" value="S-adenosyl-L-methionine-dependent methyltransferases"/>
    <property type="match status" value="1"/>
</dbReference>
<dbReference type="AlphaFoldDB" id="A0A5C8ZW21"/>
<keyword evidence="2" id="KW-0808">Transferase</keyword>
<reference evidence="2 3" key="1">
    <citation type="submission" date="2019-08" db="EMBL/GenBank/DDBJ databases">
        <title>Parahaliea maris sp. nov., isolated from the surface seawater.</title>
        <authorList>
            <person name="Liu Y."/>
        </authorList>
    </citation>
    <scope>NUCLEOTIDE SEQUENCE [LARGE SCALE GENOMIC DNA]</scope>
    <source>
        <strain evidence="2 3">HSLHS9</strain>
    </source>
</reference>
<dbReference type="InterPro" id="IPR006342">
    <property type="entry name" value="FkbM_mtfrase"/>
</dbReference>
<feature type="domain" description="Methyltransferase FkbM" evidence="1">
    <location>
        <begin position="60"/>
        <end position="219"/>
    </location>
</feature>
<dbReference type="GO" id="GO:0032259">
    <property type="term" value="P:methylation"/>
    <property type="evidence" value="ECO:0007669"/>
    <property type="project" value="UniProtKB-KW"/>
</dbReference>
<protein>
    <submittedName>
        <fullName evidence="2">FkbM family methyltransferase</fullName>
    </submittedName>
</protein>
<keyword evidence="3" id="KW-1185">Reference proteome</keyword>
<evidence type="ECO:0000313" key="3">
    <source>
        <dbReference type="Proteomes" id="UP000321039"/>
    </source>
</evidence>
<proteinExistence type="predicted"/>
<accession>A0A5C8ZW21</accession>
<comment type="caution">
    <text evidence="2">The sequence shown here is derived from an EMBL/GenBank/DDBJ whole genome shotgun (WGS) entry which is preliminary data.</text>
</comment>
<dbReference type="EMBL" id="VRZA01000004">
    <property type="protein sequence ID" value="TXS92733.1"/>
    <property type="molecule type" value="Genomic_DNA"/>
</dbReference>
<dbReference type="Gene3D" id="3.40.50.150">
    <property type="entry name" value="Vaccinia Virus protein VP39"/>
    <property type="match status" value="1"/>
</dbReference>
<keyword evidence="2" id="KW-0489">Methyltransferase</keyword>
<gene>
    <name evidence="2" type="ORF">FV139_12190</name>
</gene>
<evidence type="ECO:0000259" key="1">
    <source>
        <dbReference type="Pfam" id="PF05050"/>
    </source>
</evidence>
<dbReference type="PANTHER" id="PTHR34203:SF15">
    <property type="entry name" value="SLL1173 PROTEIN"/>
    <property type="match status" value="1"/>
</dbReference>
<dbReference type="Proteomes" id="UP000321039">
    <property type="component" value="Unassembled WGS sequence"/>
</dbReference>
<dbReference type="PANTHER" id="PTHR34203">
    <property type="entry name" value="METHYLTRANSFERASE, FKBM FAMILY PROTEIN"/>
    <property type="match status" value="1"/>
</dbReference>
<sequence length="267" mass="28895">MRPEPVATLRVPGVPDGLSMRVHGPEDLCISRQLLETGIWEPFETSLVQRFLEPGDVFVDVGANIGYFTVLAALCVGPAGRVFAVEPDPANLALLRENLQRNACADRVQLQAAALAAADGVARLHLSEDNLGDHQMFDTGGGRASVEVPLLDGGRWLGGQTRRVDMLKVDTQGYEYEVMSGLVPLLRTLPRMPRILIELTPLSLRQAGSSGRTLVELLASLGQPLWIVDHIEHRLVACSMEELARWSDNVDACPGDAGFMNLLVGAA</sequence>
<dbReference type="Pfam" id="PF05050">
    <property type="entry name" value="Methyltransf_21"/>
    <property type="match status" value="1"/>
</dbReference>
<dbReference type="InterPro" id="IPR029063">
    <property type="entry name" value="SAM-dependent_MTases_sf"/>
</dbReference>
<dbReference type="GO" id="GO:0008168">
    <property type="term" value="F:methyltransferase activity"/>
    <property type="evidence" value="ECO:0007669"/>
    <property type="project" value="UniProtKB-KW"/>
</dbReference>
<name>A0A5C8ZW21_9GAMM</name>